<gene>
    <name evidence="1" type="ORF">CYCCA115_LOCUS11222</name>
</gene>
<sequence length="70" mass="7849">MLARLVGNDGFMGHKVVNRFGRRQACRLSDVCQNRNPTLSILKKGWGECATRQEPRRAKSGRSVLFGGFL</sequence>
<protein>
    <submittedName>
        <fullName evidence="1">Uncharacterized protein</fullName>
    </submittedName>
</protein>
<keyword evidence="2" id="KW-1185">Reference proteome</keyword>
<evidence type="ECO:0000313" key="1">
    <source>
        <dbReference type="EMBL" id="CAJ1947603.1"/>
    </source>
</evidence>
<name>A0AAD2FPB9_9STRA</name>
<dbReference type="EMBL" id="CAKOGP040001734">
    <property type="protein sequence ID" value="CAJ1947603.1"/>
    <property type="molecule type" value="Genomic_DNA"/>
</dbReference>
<proteinExistence type="predicted"/>
<evidence type="ECO:0000313" key="2">
    <source>
        <dbReference type="Proteomes" id="UP001295423"/>
    </source>
</evidence>
<accession>A0AAD2FPB9</accession>
<comment type="caution">
    <text evidence="1">The sequence shown here is derived from an EMBL/GenBank/DDBJ whole genome shotgun (WGS) entry which is preliminary data.</text>
</comment>
<dbReference type="Proteomes" id="UP001295423">
    <property type="component" value="Unassembled WGS sequence"/>
</dbReference>
<dbReference type="AlphaFoldDB" id="A0AAD2FPB9"/>
<organism evidence="1 2">
    <name type="scientific">Cylindrotheca closterium</name>
    <dbReference type="NCBI Taxonomy" id="2856"/>
    <lineage>
        <taxon>Eukaryota</taxon>
        <taxon>Sar</taxon>
        <taxon>Stramenopiles</taxon>
        <taxon>Ochrophyta</taxon>
        <taxon>Bacillariophyta</taxon>
        <taxon>Bacillariophyceae</taxon>
        <taxon>Bacillariophycidae</taxon>
        <taxon>Bacillariales</taxon>
        <taxon>Bacillariaceae</taxon>
        <taxon>Cylindrotheca</taxon>
    </lineage>
</organism>
<reference evidence="1" key="1">
    <citation type="submission" date="2023-08" db="EMBL/GenBank/DDBJ databases">
        <authorList>
            <person name="Audoor S."/>
            <person name="Bilcke G."/>
        </authorList>
    </citation>
    <scope>NUCLEOTIDE SEQUENCE</scope>
</reference>